<comment type="caution">
    <text evidence="9">The sequence shown here is derived from an EMBL/GenBank/DDBJ whole genome shotgun (WGS) entry which is preliminary data.</text>
</comment>
<feature type="transmembrane region" description="Helical" evidence="7">
    <location>
        <begin position="168"/>
        <end position="191"/>
    </location>
</feature>
<feature type="transmembrane region" description="Helical" evidence="7">
    <location>
        <begin position="277"/>
        <end position="295"/>
    </location>
</feature>
<feature type="transmembrane region" description="Helical" evidence="7">
    <location>
        <begin position="246"/>
        <end position="265"/>
    </location>
</feature>
<comment type="subcellular location">
    <subcellularLocation>
        <location evidence="1">Cell membrane</location>
        <topology evidence="1">Multi-pass membrane protein</topology>
    </subcellularLocation>
</comment>
<dbReference type="Proteomes" id="UP001595823">
    <property type="component" value="Unassembled WGS sequence"/>
</dbReference>
<dbReference type="InterPro" id="IPR020846">
    <property type="entry name" value="MFS_dom"/>
</dbReference>
<keyword evidence="10" id="KW-1185">Reference proteome</keyword>
<evidence type="ECO:0000313" key="9">
    <source>
        <dbReference type="EMBL" id="MFC4337179.1"/>
    </source>
</evidence>
<dbReference type="Pfam" id="PF07690">
    <property type="entry name" value="MFS_1"/>
    <property type="match status" value="1"/>
</dbReference>
<dbReference type="InterPro" id="IPR011701">
    <property type="entry name" value="MFS"/>
</dbReference>
<feature type="transmembrane region" description="Helical" evidence="7">
    <location>
        <begin position="51"/>
        <end position="71"/>
    </location>
</feature>
<organism evidence="9 10">
    <name type="scientific">Salininema proteolyticum</name>
    <dbReference type="NCBI Taxonomy" id="1607685"/>
    <lineage>
        <taxon>Bacteria</taxon>
        <taxon>Bacillati</taxon>
        <taxon>Actinomycetota</taxon>
        <taxon>Actinomycetes</taxon>
        <taxon>Glycomycetales</taxon>
        <taxon>Glycomycetaceae</taxon>
        <taxon>Salininema</taxon>
    </lineage>
</organism>
<protein>
    <submittedName>
        <fullName evidence="9">Cmx/CmrA family chloramphenicol efflux MFS transporter</fullName>
    </submittedName>
</protein>
<dbReference type="NCBIfam" id="NF033135">
    <property type="entry name" value="cmx_cmrA"/>
    <property type="match status" value="1"/>
</dbReference>
<evidence type="ECO:0000256" key="3">
    <source>
        <dbReference type="ARBA" id="ARBA00022692"/>
    </source>
</evidence>
<keyword evidence="2" id="KW-1003">Cell membrane</keyword>
<feature type="domain" description="Major facilitator superfamily (MFS) profile" evidence="8">
    <location>
        <begin position="13"/>
        <end position="392"/>
    </location>
</feature>
<gene>
    <name evidence="9" type="ORF">ACFPET_18415</name>
</gene>
<accession>A0ABV8U233</accession>
<feature type="transmembrane region" description="Helical" evidence="7">
    <location>
        <begin position="365"/>
        <end position="383"/>
    </location>
</feature>
<feature type="transmembrane region" description="Helical" evidence="7">
    <location>
        <begin position="137"/>
        <end position="162"/>
    </location>
</feature>
<dbReference type="SUPFAM" id="SSF103473">
    <property type="entry name" value="MFS general substrate transporter"/>
    <property type="match status" value="1"/>
</dbReference>
<evidence type="ECO:0000256" key="7">
    <source>
        <dbReference type="SAM" id="Phobius"/>
    </source>
</evidence>
<feature type="region of interest" description="Disordered" evidence="6">
    <location>
        <begin position="394"/>
        <end position="414"/>
    </location>
</feature>
<proteinExistence type="predicted"/>
<evidence type="ECO:0000256" key="1">
    <source>
        <dbReference type="ARBA" id="ARBA00004651"/>
    </source>
</evidence>
<keyword evidence="3 7" id="KW-0812">Transmembrane</keyword>
<dbReference type="PROSITE" id="PS50850">
    <property type="entry name" value="MFS"/>
    <property type="match status" value="1"/>
</dbReference>
<dbReference type="CDD" id="cd17324">
    <property type="entry name" value="MFS_NepI_like"/>
    <property type="match status" value="1"/>
</dbReference>
<feature type="transmembrane region" description="Helical" evidence="7">
    <location>
        <begin position="78"/>
        <end position="98"/>
    </location>
</feature>
<feature type="transmembrane region" description="Helical" evidence="7">
    <location>
        <begin position="333"/>
        <end position="353"/>
    </location>
</feature>
<dbReference type="PANTHER" id="PTHR43124:SF3">
    <property type="entry name" value="CHLORAMPHENICOL EFFLUX PUMP RV0191"/>
    <property type="match status" value="1"/>
</dbReference>
<feature type="compositionally biased region" description="Basic and acidic residues" evidence="6">
    <location>
        <begin position="394"/>
        <end position="408"/>
    </location>
</feature>
<dbReference type="PANTHER" id="PTHR43124">
    <property type="entry name" value="PURINE EFFLUX PUMP PBUE"/>
    <property type="match status" value="1"/>
</dbReference>
<evidence type="ECO:0000256" key="6">
    <source>
        <dbReference type="SAM" id="MobiDB-lite"/>
    </source>
</evidence>
<reference evidence="10" key="1">
    <citation type="journal article" date="2019" name="Int. J. Syst. Evol. Microbiol.">
        <title>The Global Catalogue of Microorganisms (GCM) 10K type strain sequencing project: providing services to taxonomists for standard genome sequencing and annotation.</title>
        <authorList>
            <consortium name="The Broad Institute Genomics Platform"/>
            <consortium name="The Broad Institute Genome Sequencing Center for Infectious Disease"/>
            <person name="Wu L."/>
            <person name="Ma J."/>
        </authorList>
    </citation>
    <scope>NUCLEOTIDE SEQUENCE [LARGE SCALE GENOMIC DNA]</scope>
    <source>
        <strain evidence="10">IBRC-M 10908</strain>
    </source>
</reference>
<name>A0ABV8U233_9ACTN</name>
<evidence type="ECO:0000259" key="8">
    <source>
        <dbReference type="PROSITE" id="PS50850"/>
    </source>
</evidence>
<dbReference type="InterPro" id="IPR036259">
    <property type="entry name" value="MFS_trans_sf"/>
</dbReference>
<dbReference type="Gene3D" id="1.20.1250.20">
    <property type="entry name" value="MFS general substrate transporter like domains"/>
    <property type="match status" value="2"/>
</dbReference>
<feature type="transmembrane region" description="Helical" evidence="7">
    <location>
        <begin position="301"/>
        <end position="321"/>
    </location>
</feature>
<keyword evidence="5 7" id="KW-0472">Membrane</keyword>
<evidence type="ECO:0000256" key="5">
    <source>
        <dbReference type="ARBA" id="ARBA00023136"/>
    </source>
</evidence>
<evidence type="ECO:0000256" key="4">
    <source>
        <dbReference type="ARBA" id="ARBA00022989"/>
    </source>
</evidence>
<dbReference type="EMBL" id="JBHSDK010000028">
    <property type="protein sequence ID" value="MFC4337179.1"/>
    <property type="molecule type" value="Genomic_DNA"/>
</dbReference>
<feature type="transmembrane region" description="Helical" evidence="7">
    <location>
        <begin position="212"/>
        <end position="234"/>
    </location>
</feature>
<keyword evidence="4 7" id="KW-1133">Transmembrane helix</keyword>
<dbReference type="InterPro" id="IPR050189">
    <property type="entry name" value="MFS_Efflux_Transporters"/>
</dbReference>
<feature type="transmembrane region" description="Helical" evidence="7">
    <location>
        <begin position="12"/>
        <end position="31"/>
    </location>
</feature>
<sequence length="414" mass="41943">MPQTERKQAIPPAVYILGLAIFAMGTSEFMLAGLLPDMAADLGVSIPDAGLLISAFALGMVVGAPVLALATLRLPRRLTLLSFLAVFVLAHIVGALVLDYEVLLATRILGALVYAGFFGVATVAASAMVAPASRAKALAIVVAGVTVSTVLGVPAGTLISQYADWRAAFWAVAALTALAFVGVLTAVPSIARGGPAPRIRNELRAMASLPLWVAYGAVALSFSSMMATFSYLGAMLTDTTGLAEGWVPAVLALFGLGCLIGITVGGRVADEHPFATLYAGMAGVIVTSGLVAVGAAEPAMVVASVFFMGVFGMASNPAVSVRVFTLAGEARTLAGASVTSVFNIGNTLAPWLGGLVIGSGFGYAAVPWVGVAMASGALLLGLWGHVLERRANAAAEEGEKGGEGKSEEPVPVGV</sequence>
<evidence type="ECO:0000256" key="2">
    <source>
        <dbReference type="ARBA" id="ARBA00022475"/>
    </source>
</evidence>
<feature type="transmembrane region" description="Helical" evidence="7">
    <location>
        <begin position="104"/>
        <end position="125"/>
    </location>
</feature>
<evidence type="ECO:0000313" key="10">
    <source>
        <dbReference type="Proteomes" id="UP001595823"/>
    </source>
</evidence>
<dbReference type="RefSeq" id="WP_380623883.1">
    <property type="nucleotide sequence ID" value="NZ_JBHSDK010000028.1"/>
</dbReference>